<accession>A0A084ESJ3</accession>
<evidence type="ECO:0000256" key="2">
    <source>
        <dbReference type="ARBA" id="ARBA00022490"/>
    </source>
</evidence>
<feature type="short sequence motif" description="'HIGH' region" evidence="9">
    <location>
        <begin position="123"/>
        <end position="133"/>
    </location>
</feature>
<evidence type="ECO:0000256" key="5">
    <source>
        <dbReference type="ARBA" id="ARBA00022840"/>
    </source>
</evidence>
<evidence type="ECO:0000256" key="6">
    <source>
        <dbReference type="ARBA" id="ARBA00022917"/>
    </source>
</evidence>
<evidence type="ECO:0000313" key="13">
    <source>
        <dbReference type="EMBL" id="KEZ20935.1"/>
    </source>
</evidence>
<dbReference type="NCBIfam" id="TIGR00456">
    <property type="entry name" value="argS"/>
    <property type="match status" value="1"/>
</dbReference>
<sequence length="554" mass="63464">MNRTIIEMFYDDLKNICQKFNITKEPIIEINKNNTPGLLSSSICLISSKQVNKKPLDLANDFKEQLLLTNNYSSIQIANPGFLNVLVKPEILSNVISNVLTLKSKYGNLEKQNKIINIEYVSANPTGYLHVGHARNAVIGSVLVNLFKKAGYKVQTEYYVNDAGNQINVLAVTVFVHYLQALNIDAKKPENCYAGEMYDDLAKIIINKYNDQFKDIKYTDNKILDDNVHSLFKQISIDYFLKIIKQQLADFNVKIRHWSSEQEVYDTHQIEKVLKLYKSKDASYYKDGAVFLKTTQFGDDKDRVLVKSDKTYTYILPDLATHHLRIKRTKADKLINVWGGDHHGYIKRMQAGLALLGNDPDILEIQMVQMVRLIKDGSEYKMSKRKGTAVWLVDILELVGVDALRYMLASKSSNSHMDLDLDLITLKNSSNPIYYAQYATARCHSILNQAKIKKITPLVKETNLLNNPKEIELLLILDNFKEVIKNSANNRSTQQICDYIQNICKIFHSYYAEIKIIDENNLELTKLRLGFIKAILQVLKNAFFIIGIQPVVEM</sequence>
<comment type="catalytic activity">
    <reaction evidence="8 9">
        <text>tRNA(Arg) + L-arginine + ATP = L-arginyl-tRNA(Arg) + AMP + diphosphate</text>
        <dbReference type="Rhea" id="RHEA:20301"/>
        <dbReference type="Rhea" id="RHEA-COMP:9658"/>
        <dbReference type="Rhea" id="RHEA-COMP:9673"/>
        <dbReference type="ChEBI" id="CHEBI:30616"/>
        <dbReference type="ChEBI" id="CHEBI:32682"/>
        <dbReference type="ChEBI" id="CHEBI:33019"/>
        <dbReference type="ChEBI" id="CHEBI:78442"/>
        <dbReference type="ChEBI" id="CHEBI:78513"/>
        <dbReference type="ChEBI" id="CHEBI:456215"/>
        <dbReference type="EC" id="6.1.1.19"/>
    </reaction>
</comment>
<dbReference type="Proteomes" id="UP000028533">
    <property type="component" value="Unassembled WGS sequence"/>
</dbReference>
<dbReference type="Gene3D" id="1.10.730.10">
    <property type="entry name" value="Isoleucyl-tRNA Synthetase, Domain 1"/>
    <property type="match status" value="1"/>
</dbReference>
<gene>
    <name evidence="9 13" type="primary">argS</name>
    <name evidence="13" type="ORF">MCAPa_0040</name>
</gene>
<evidence type="ECO:0000256" key="1">
    <source>
        <dbReference type="ARBA" id="ARBA00005594"/>
    </source>
</evidence>
<dbReference type="InterPro" id="IPR009080">
    <property type="entry name" value="tRNAsynth_Ia_anticodon-bd"/>
</dbReference>
<dbReference type="SUPFAM" id="SSF55190">
    <property type="entry name" value="Arginyl-tRNA synthetase (ArgRS), N-terminal 'additional' domain"/>
    <property type="match status" value="1"/>
</dbReference>
<dbReference type="InterPro" id="IPR005148">
    <property type="entry name" value="Arg-tRNA-synth_N"/>
</dbReference>
<evidence type="ECO:0000313" key="14">
    <source>
        <dbReference type="Proteomes" id="UP000028533"/>
    </source>
</evidence>
<dbReference type="InterPro" id="IPR035684">
    <property type="entry name" value="ArgRS_core"/>
</dbReference>
<dbReference type="GO" id="GO:0005524">
    <property type="term" value="F:ATP binding"/>
    <property type="evidence" value="ECO:0007669"/>
    <property type="project" value="UniProtKB-UniRule"/>
</dbReference>
<dbReference type="SMART" id="SM01016">
    <property type="entry name" value="Arg_tRNA_synt_N"/>
    <property type="match status" value="1"/>
</dbReference>
<dbReference type="GO" id="GO:0006420">
    <property type="term" value="P:arginyl-tRNA aminoacylation"/>
    <property type="evidence" value="ECO:0007669"/>
    <property type="project" value="UniProtKB-UniRule"/>
</dbReference>
<dbReference type="RefSeq" id="WP_036430857.1">
    <property type="nucleotide sequence ID" value="NZ_JFDO01000003.1"/>
</dbReference>
<keyword evidence="2 9" id="KW-0963">Cytoplasm</keyword>
<dbReference type="Pfam" id="PF03485">
    <property type="entry name" value="Arg_tRNA_synt_N"/>
    <property type="match status" value="1"/>
</dbReference>
<reference evidence="13 14" key="1">
    <citation type="submission" date="2014-02" db="EMBL/GenBank/DDBJ databases">
        <title>Genome sequence of Mycoplasma capricolum subsp. capricolum strain 14232.</title>
        <authorList>
            <person name="Sirand-Pugnet P."/>
            <person name="Breton M."/>
            <person name="Dordet-Frisoni E."/>
            <person name="Baranowski E."/>
            <person name="Barre A."/>
            <person name="Couture C."/>
            <person name="Dupuy V."/>
            <person name="Gaurivaud P."/>
            <person name="Jacob D."/>
            <person name="Lemaitre C."/>
            <person name="Manso-Silvan L."/>
            <person name="Nikolski M."/>
            <person name="Nouvel L.-X."/>
            <person name="Poumarat F."/>
            <person name="Tardy F."/>
            <person name="Thebault P."/>
            <person name="Theil S."/>
            <person name="Citti C."/>
            <person name="Thiaucourt F."/>
            <person name="Blanchard A."/>
        </authorList>
    </citation>
    <scope>NUCLEOTIDE SEQUENCE [LARGE SCALE GENOMIC DNA]</scope>
    <source>
        <strain evidence="13 14">14232</strain>
    </source>
</reference>
<dbReference type="EC" id="6.1.1.19" evidence="9"/>
<evidence type="ECO:0000256" key="8">
    <source>
        <dbReference type="ARBA" id="ARBA00049339"/>
    </source>
</evidence>
<dbReference type="CDD" id="cd00671">
    <property type="entry name" value="ArgRS_core"/>
    <property type="match status" value="1"/>
</dbReference>
<dbReference type="InterPro" id="IPR001278">
    <property type="entry name" value="Arg-tRNA-ligase"/>
</dbReference>
<evidence type="ECO:0000256" key="4">
    <source>
        <dbReference type="ARBA" id="ARBA00022741"/>
    </source>
</evidence>
<keyword evidence="4 9" id="KW-0547">Nucleotide-binding</keyword>
<dbReference type="Gene3D" id="3.40.50.620">
    <property type="entry name" value="HUPs"/>
    <property type="match status" value="1"/>
</dbReference>
<dbReference type="PANTHER" id="PTHR11956">
    <property type="entry name" value="ARGINYL-TRNA SYNTHETASE"/>
    <property type="match status" value="1"/>
</dbReference>
<dbReference type="Pfam" id="PF05746">
    <property type="entry name" value="DALR_1"/>
    <property type="match status" value="1"/>
</dbReference>
<dbReference type="InterPro" id="IPR036695">
    <property type="entry name" value="Arg-tRNA-synth_N_sf"/>
</dbReference>
<dbReference type="PROSITE" id="PS00178">
    <property type="entry name" value="AA_TRNA_LIGASE_I"/>
    <property type="match status" value="1"/>
</dbReference>
<dbReference type="PANTHER" id="PTHR11956:SF5">
    <property type="entry name" value="ARGININE--TRNA LIGASE, CYTOPLASMIC"/>
    <property type="match status" value="1"/>
</dbReference>
<organism evidence="13 14">
    <name type="scientific">Mycoplasma capricolum subsp. capricolum 14232</name>
    <dbReference type="NCBI Taxonomy" id="1188238"/>
    <lineage>
        <taxon>Bacteria</taxon>
        <taxon>Bacillati</taxon>
        <taxon>Mycoplasmatota</taxon>
        <taxon>Mollicutes</taxon>
        <taxon>Mycoplasmataceae</taxon>
        <taxon>Mycoplasma</taxon>
    </lineage>
</organism>
<dbReference type="SUPFAM" id="SSF47323">
    <property type="entry name" value="Anticodon-binding domain of a subclass of class I aminoacyl-tRNA synthetases"/>
    <property type="match status" value="1"/>
</dbReference>
<dbReference type="SUPFAM" id="SSF52374">
    <property type="entry name" value="Nucleotidylyl transferase"/>
    <property type="match status" value="1"/>
</dbReference>
<evidence type="ECO:0000259" key="12">
    <source>
        <dbReference type="SMART" id="SM01016"/>
    </source>
</evidence>
<dbReference type="SMART" id="SM00836">
    <property type="entry name" value="DALR_1"/>
    <property type="match status" value="1"/>
</dbReference>
<name>A0A084ESJ3_MYCCA</name>
<keyword evidence="3 9" id="KW-0436">Ligase</keyword>
<dbReference type="Pfam" id="PF00750">
    <property type="entry name" value="tRNA-synt_1d"/>
    <property type="match status" value="1"/>
</dbReference>
<dbReference type="InterPro" id="IPR001412">
    <property type="entry name" value="aa-tRNA-synth_I_CS"/>
</dbReference>
<keyword evidence="5 9" id="KW-0067">ATP-binding</keyword>
<comment type="caution">
    <text evidence="13">The sequence shown here is derived from an EMBL/GenBank/DDBJ whole genome shotgun (WGS) entry which is preliminary data.</text>
</comment>
<dbReference type="GO" id="GO:0005737">
    <property type="term" value="C:cytoplasm"/>
    <property type="evidence" value="ECO:0007669"/>
    <property type="project" value="UniProtKB-SubCell"/>
</dbReference>
<feature type="domain" description="Arginyl tRNA synthetase N-terminal" evidence="12">
    <location>
        <begin position="3"/>
        <end position="87"/>
    </location>
</feature>
<comment type="subunit">
    <text evidence="9">Monomer.</text>
</comment>
<keyword evidence="7 9" id="KW-0030">Aminoacyl-tRNA synthetase</keyword>
<feature type="domain" description="DALR anticodon binding" evidence="11">
    <location>
        <begin position="436"/>
        <end position="554"/>
    </location>
</feature>
<dbReference type="AlphaFoldDB" id="A0A084ESJ3"/>
<dbReference type="PRINTS" id="PR01038">
    <property type="entry name" value="TRNASYNTHARG"/>
</dbReference>
<dbReference type="InterPro" id="IPR014729">
    <property type="entry name" value="Rossmann-like_a/b/a_fold"/>
</dbReference>
<comment type="similarity">
    <text evidence="1 9 10">Belongs to the class-I aminoacyl-tRNA synthetase family.</text>
</comment>
<keyword evidence="6 9" id="KW-0648">Protein biosynthesis</keyword>
<evidence type="ECO:0000256" key="9">
    <source>
        <dbReference type="HAMAP-Rule" id="MF_00123"/>
    </source>
</evidence>
<dbReference type="HAMAP" id="MF_00123">
    <property type="entry name" value="Arg_tRNA_synth"/>
    <property type="match status" value="1"/>
</dbReference>
<comment type="subcellular location">
    <subcellularLocation>
        <location evidence="9">Cytoplasm</location>
    </subcellularLocation>
</comment>
<evidence type="ECO:0000256" key="10">
    <source>
        <dbReference type="RuleBase" id="RU363038"/>
    </source>
</evidence>
<protein>
    <recommendedName>
        <fullName evidence="9">Arginine--tRNA ligase</fullName>
        <ecNumber evidence="9">6.1.1.19</ecNumber>
    </recommendedName>
    <alternativeName>
        <fullName evidence="9">Arginyl-tRNA synthetase</fullName>
        <shortName evidence="9">ArgRS</shortName>
    </alternativeName>
</protein>
<evidence type="ECO:0000256" key="7">
    <source>
        <dbReference type="ARBA" id="ARBA00023146"/>
    </source>
</evidence>
<evidence type="ECO:0000256" key="3">
    <source>
        <dbReference type="ARBA" id="ARBA00022598"/>
    </source>
</evidence>
<dbReference type="EMBL" id="JFDO01000003">
    <property type="protein sequence ID" value="KEZ20935.1"/>
    <property type="molecule type" value="Genomic_DNA"/>
</dbReference>
<dbReference type="GO" id="GO:0004814">
    <property type="term" value="F:arginine-tRNA ligase activity"/>
    <property type="evidence" value="ECO:0007669"/>
    <property type="project" value="UniProtKB-UniRule"/>
</dbReference>
<proteinExistence type="inferred from homology"/>
<dbReference type="Gene3D" id="3.30.1360.70">
    <property type="entry name" value="Arginyl tRNA synthetase N-terminal domain"/>
    <property type="match status" value="1"/>
</dbReference>
<evidence type="ECO:0000259" key="11">
    <source>
        <dbReference type="SMART" id="SM00836"/>
    </source>
</evidence>
<dbReference type="InterPro" id="IPR008909">
    <property type="entry name" value="DALR_anticod-bd"/>
</dbReference>